<dbReference type="AlphaFoldDB" id="A0A6A4SNL2"/>
<feature type="region of interest" description="Disordered" evidence="1">
    <location>
        <begin position="148"/>
        <end position="174"/>
    </location>
</feature>
<organism evidence="2 3">
    <name type="scientific">Scophthalmus maximus</name>
    <name type="common">Turbot</name>
    <name type="synonym">Psetta maxima</name>
    <dbReference type="NCBI Taxonomy" id="52904"/>
    <lineage>
        <taxon>Eukaryota</taxon>
        <taxon>Metazoa</taxon>
        <taxon>Chordata</taxon>
        <taxon>Craniata</taxon>
        <taxon>Vertebrata</taxon>
        <taxon>Euteleostomi</taxon>
        <taxon>Actinopterygii</taxon>
        <taxon>Neopterygii</taxon>
        <taxon>Teleostei</taxon>
        <taxon>Neoteleostei</taxon>
        <taxon>Acanthomorphata</taxon>
        <taxon>Carangaria</taxon>
        <taxon>Pleuronectiformes</taxon>
        <taxon>Pleuronectoidei</taxon>
        <taxon>Scophthalmidae</taxon>
        <taxon>Scophthalmus</taxon>
    </lineage>
</organism>
<evidence type="ECO:0000313" key="2">
    <source>
        <dbReference type="EMBL" id="KAF0034135.1"/>
    </source>
</evidence>
<dbReference type="Proteomes" id="UP000438429">
    <property type="component" value="Unassembled WGS sequence"/>
</dbReference>
<feature type="region of interest" description="Disordered" evidence="1">
    <location>
        <begin position="62"/>
        <end position="116"/>
    </location>
</feature>
<sequence length="174" mass="19812">MLELLDTSNESQWAVGWLVCQQCMTCIVRSLWRVQLLASALAVLEDSVRCQRSATYPIRQQHPEGKLLPSDHLHSPVVTRSNQRRGHVRRGGSEPRVCGRRRRQRQNKRQQHNVGAEKFCAGQKKKKKYKMPVELDGGEVVAHGHCSRQGSMKTCDGSEQEESVVEALSLEQRR</sequence>
<reference evidence="2 3" key="1">
    <citation type="submission" date="2019-06" db="EMBL/GenBank/DDBJ databases">
        <title>Draft genomes of female and male turbot (Scophthalmus maximus).</title>
        <authorList>
            <person name="Xu H."/>
            <person name="Xu X.-W."/>
            <person name="Shao C."/>
            <person name="Chen S."/>
        </authorList>
    </citation>
    <scope>NUCLEOTIDE SEQUENCE [LARGE SCALE GENOMIC DNA]</scope>
    <source>
        <strain evidence="2">Ysfricsl-2016a</strain>
        <tissue evidence="2">Blood</tissue>
    </source>
</reference>
<gene>
    <name evidence="2" type="ORF">F2P81_014201</name>
</gene>
<accession>A0A6A4SNL2</accession>
<feature type="compositionally biased region" description="Basic and acidic residues" evidence="1">
    <location>
        <begin position="62"/>
        <end position="74"/>
    </location>
</feature>
<name>A0A6A4SNL2_SCOMX</name>
<feature type="compositionally biased region" description="Basic residues" evidence="1">
    <location>
        <begin position="98"/>
        <end position="111"/>
    </location>
</feature>
<evidence type="ECO:0000313" key="3">
    <source>
        <dbReference type="Proteomes" id="UP000438429"/>
    </source>
</evidence>
<proteinExistence type="predicted"/>
<protein>
    <submittedName>
        <fullName evidence="2">Uncharacterized protein</fullName>
    </submittedName>
</protein>
<dbReference type="EMBL" id="VEVO01000012">
    <property type="protein sequence ID" value="KAF0034135.1"/>
    <property type="molecule type" value="Genomic_DNA"/>
</dbReference>
<comment type="caution">
    <text evidence="2">The sequence shown here is derived from an EMBL/GenBank/DDBJ whole genome shotgun (WGS) entry which is preliminary data.</text>
</comment>
<evidence type="ECO:0000256" key="1">
    <source>
        <dbReference type="SAM" id="MobiDB-lite"/>
    </source>
</evidence>